<dbReference type="PROSITE" id="PS51892">
    <property type="entry name" value="SUBTILASE"/>
    <property type="match status" value="1"/>
</dbReference>
<dbReference type="PANTHER" id="PTHR43806">
    <property type="entry name" value="PEPTIDASE S8"/>
    <property type="match status" value="1"/>
</dbReference>
<keyword evidence="2 5" id="KW-0645">Protease</keyword>
<dbReference type="CDD" id="cd00146">
    <property type="entry name" value="PKD"/>
    <property type="match status" value="1"/>
</dbReference>
<dbReference type="PROSITE" id="PS00138">
    <property type="entry name" value="SUBTILASE_SER"/>
    <property type="match status" value="1"/>
</dbReference>
<keyword evidence="4 5" id="KW-0720">Serine protease</keyword>
<evidence type="ECO:0000256" key="2">
    <source>
        <dbReference type="ARBA" id="ARBA00022670"/>
    </source>
</evidence>
<evidence type="ECO:0000313" key="8">
    <source>
        <dbReference type="Proteomes" id="UP000677687"/>
    </source>
</evidence>
<dbReference type="InterPro" id="IPR023827">
    <property type="entry name" value="Peptidase_S8_Asp-AS"/>
</dbReference>
<reference evidence="7" key="1">
    <citation type="submission" date="2021-03" db="EMBL/GenBank/DDBJ databases">
        <authorList>
            <person name="Jaffe A."/>
        </authorList>
    </citation>
    <scope>NUCLEOTIDE SEQUENCE</scope>
    <source>
        <strain evidence="7">RIFCSPHIGHO2_01_FULL_AR10_44_11</strain>
    </source>
</reference>
<dbReference type="GO" id="GO:0004252">
    <property type="term" value="F:serine-type endopeptidase activity"/>
    <property type="evidence" value="ECO:0007669"/>
    <property type="project" value="InterPro"/>
</dbReference>
<dbReference type="PROSITE" id="PS00137">
    <property type="entry name" value="SUBTILASE_HIS"/>
    <property type="match status" value="1"/>
</dbReference>
<sequence length="633" mass="68881">MHKLNELLVLLLFINIAYAQSISENQVPYVDPLVEKQLIKTDIVRVFIDLRINTSELKYGDLKWNVDKINLIQREFERYLTNADFLPVYKFSIVPSYSGFITQQGLEKLRKNILVKRITLVGESEKLLDNSASLLETPKLWDLGYSGSGQVVCIVDTGINYTHPSLGSCTESQFLAGNCNKVIGGFNFCANEQCTTNNMNPMDRDGHGTAVSGIVASNDSKYRGVSFEAKLVVMKVTNSTGGGTFEIIGSGIERCILNRTVYNISVITVSLGKTNFISSTTCDGSDTVVDIANTAAQYDIFVDAASGNSGNITGITSPACGSNVTSVGATDDYNSLYTLSNRGSILGLLAPGVNINTTNVSGGYSEGTGTSAAAPHVAGIAALMLQAANLSGASLTPSQIEAIMKRTGKPIYDHATRLTFPRIDAYRSVMAVLYDVFVSDLSAIHVNLTGRHIFEFSIFNDLNSAINVTWNLTTGDGTVINGTQNISLGPYNETLVYVEHFYTNPGTYTVNASITSTQGSVRSQAITITVDKYNLRAKNLTILNSAGLKRIFEFWIENNSTLGISDVYWKLNATNESEVSSVIPLTLAKNETAFIYVEYQYVNQGTQTVRAMVDPTNIYLEQNETDNTVTITD</sequence>
<dbReference type="PANTHER" id="PTHR43806:SF11">
    <property type="entry name" value="CEREVISIN-RELATED"/>
    <property type="match status" value="1"/>
</dbReference>
<dbReference type="InterPro" id="IPR013783">
    <property type="entry name" value="Ig-like_fold"/>
</dbReference>
<evidence type="ECO:0000256" key="5">
    <source>
        <dbReference type="RuleBase" id="RU003355"/>
    </source>
</evidence>
<dbReference type="Gene3D" id="2.60.40.10">
    <property type="entry name" value="Immunoglobulins"/>
    <property type="match status" value="2"/>
</dbReference>
<dbReference type="InterPro" id="IPR022398">
    <property type="entry name" value="Peptidase_S8_His-AS"/>
</dbReference>
<gene>
    <name evidence="7" type="ORF">J4415_01230</name>
</gene>
<dbReference type="Proteomes" id="UP000677687">
    <property type="component" value="Unassembled WGS sequence"/>
</dbReference>
<dbReference type="InterPro" id="IPR023828">
    <property type="entry name" value="Peptidase_S8_Ser-AS"/>
</dbReference>
<dbReference type="Pfam" id="PF00082">
    <property type="entry name" value="Peptidase_S8"/>
    <property type="match status" value="1"/>
</dbReference>
<dbReference type="AlphaFoldDB" id="A0A8T4KUM5"/>
<dbReference type="SUPFAM" id="SSF52743">
    <property type="entry name" value="Subtilisin-like"/>
    <property type="match status" value="1"/>
</dbReference>
<evidence type="ECO:0000256" key="3">
    <source>
        <dbReference type="ARBA" id="ARBA00022801"/>
    </source>
</evidence>
<dbReference type="PRINTS" id="PR00723">
    <property type="entry name" value="SUBTILISIN"/>
</dbReference>
<evidence type="ECO:0000313" key="7">
    <source>
        <dbReference type="EMBL" id="MBS3057232.1"/>
    </source>
</evidence>
<comment type="similarity">
    <text evidence="1 5">Belongs to the peptidase S8 family.</text>
</comment>
<comment type="caution">
    <text evidence="7">The sequence shown here is derived from an EMBL/GenBank/DDBJ whole genome shotgun (WGS) entry which is preliminary data.</text>
</comment>
<feature type="domain" description="PKD" evidence="6">
    <location>
        <begin position="459"/>
        <end position="530"/>
    </location>
</feature>
<organism evidence="7 8">
    <name type="scientific">Candidatus Iainarchaeum sp</name>
    <dbReference type="NCBI Taxonomy" id="3101447"/>
    <lineage>
        <taxon>Archaea</taxon>
        <taxon>Candidatus Iainarchaeota</taxon>
        <taxon>Candidatus Iainarchaeia</taxon>
        <taxon>Candidatus Iainarchaeales</taxon>
        <taxon>Candidatus Iainarchaeaceae</taxon>
        <taxon>Candidatus Iainarchaeum</taxon>
    </lineage>
</organism>
<dbReference type="InterPro" id="IPR050131">
    <property type="entry name" value="Peptidase_S8_subtilisin-like"/>
</dbReference>
<dbReference type="InterPro" id="IPR035986">
    <property type="entry name" value="PKD_dom_sf"/>
</dbReference>
<dbReference type="PROSITE" id="PS50093">
    <property type="entry name" value="PKD"/>
    <property type="match status" value="1"/>
</dbReference>
<proteinExistence type="inferred from homology"/>
<reference evidence="7" key="2">
    <citation type="submission" date="2021-05" db="EMBL/GenBank/DDBJ databases">
        <title>Protein family content uncovers lineage relationships and bacterial pathway maintenance mechanisms in DPANN archaea.</title>
        <authorList>
            <person name="Castelle C.J."/>
            <person name="Meheust R."/>
            <person name="Jaffe A.L."/>
            <person name="Seitz K."/>
            <person name="Gong X."/>
            <person name="Baker B.J."/>
            <person name="Banfield J.F."/>
        </authorList>
    </citation>
    <scope>NUCLEOTIDE SEQUENCE</scope>
    <source>
        <strain evidence="7">RIFCSPHIGHO2_01_FULL_AR10_44_11</strain>
    </source>
</reference>
<dbReference type="PROSITE" id="PS00136">
    <property type="entry name" value="SUBTILASE_ASP"/>
    <property type="match status" value="1"/>
</dbReference>
<protein>
    <submittedName>
        <fullName evidence="7">S8 family serine peptidase</fullName>
    </submittedName>
</protein>
<evidence type="ECO:0000256" key="4">
    <source>
        <dbReference type="ARBA" id="ARBA00022825"/>
    </source>
</evidence>
<accession>A0A8T4KUM5</accession>
<dbReference type="InterPro" id="IPR000209">
    <property type="entry name" value="Peptidase_S8/S53_dom"/>
</dbReference>
<dbReference type="Gene3D" id="3.40.50.200">
    <property type="entry name" value="Peptidase S8/S53 domain"/>
    <property type="match status" value="1"/>
</dbReference>
<dbReference type="EMBL" id="JAGVWD010000016">
    <property type="protein sequence ID" value="MBS3057232.1"/>
    <property type="molecule type" value="Genomic_DNA"/>
</dbReference>
<dbReference type="SUPFAM" id="SSF49299">
    <property type="entry name" value="PKD domain"/>
    <property type="match status" value="1"/>
</dbReference>
<dbReference type="InterPro" id="IPR036852">
    <property type="entry name" value="Peptidase_S8/S53_dom_sf"/>
</dbReference>
<name>A0A8T4KUM5_9ARCH</name>
<dbReference type="InterPro" id="IPR015500">
    <property type="entry name" value="Peptidase_S8_subtilisin-rel"/>
</dbReference>
<dbReference type="GO" id="GO:0006508">
    <property type="term" value="P:proteolysis"/>
    <property type="evidence" value="ECO:0007669"/>
    <property type="project" value="UniProtKB-KW"/>
</dbReference>
<dbReference type="InterPro" id="IPR000601">
    <property type="entry name" value="PKD_dom"/>
</dbReference>
<evidence type="ECO:0000259" key="6">
    <source>
        <dbReference type="PROSITE" id="PS50093"/>
    </source>
</evidence>
<keyword evidence="3 5" id="KW-0378">Hydrolase</keyword>
<evidence type="ECO:0000256" key="1">
    <source>
        <dbReference type="ARBA" id="ARBA00011073"/>
    </source>
</evidence>